<evidence type="ECO:0000256" key="1">
    <source>
        <dbReference type="SAM" id="MobiDB-lite"/>
    </source>
</evidence>
<evidence type="ECO:0000313" key="3">
    <source>
        <dbReference type="Proteomes" id="UP000011650"/>
    </source>
</evidence>
<dbReference type="Pfam" id="PF01812">
    <property type="entry name" value="5-FTHF_cyc-lig"/>
    <property type="match status" value="1"/>
</dbReference>
<dbReference type="PANTHER" id="PTHR13017">
    <property type="entry name" value="5-FORMYLTETRAHYDROFOLATE CYCLO-LIGASE-RELATED"/>
    <property type="match status" value="1"/>
</dbReference>
<dbReference type="GO" id="GO:0005737">
    <property type="term" value="C:cytoplasm"/>
    <property type="evidence" value="ECO:0007669"/>
    <property type="project" value="TreeGrafter"/>
</dbReference>
<accession>M0P4U8</accession>
<dbReference type="GO" id="GO:0016874">
    <property type="term" value="F:ligase activity"/>
    <property type="evidence" value="ECO:0007669"/>
    <property type="project" value="UniProtKB-KW"/>
</dbReference>
<dbReference type="InterPro" id="IPR037171">
    <property type="entry name" value="NagB/RpiA_transferase-like"/>
</dbReference>
<comment type="caution">
    <text evidence="2">The sequence shown here is derived from an EMBL/GenBank/DDBJ whole genome shotgun (WGS) entry which is preliminary data.</text>
</comment>
<feature type="compositionally biased region" description="Polar residues" evidence="1">
    <location>
        <begin position="172"/>
        <end position="186"/>
    </location>
</feature>
<reference evidence="2 3" key="1">
    <citation type="journal article" date="2014" name="PLoS Genet.">
        <title>Phylogenetically driven sequencing of extremely halophilic archaea reveals strategies for static and dynamic osmo-response.</title>
        <authorList>
            <person name="Becker E.A."/>
            <person name="Seitzer P.M."/>
            <person name="Tritt A."/>
            <person name="Larsen D."/>
            <person name="Krusor M."/>
            <person name="Yao A.I."/>
            <person name="Wu D."/>
            <person name="Madern D."/>
            <person name="Eisen J.A."/>
            <person name="Darling A.E."/>
            <person name="Facciotti M.T."/>
        </authorList>
    </citation>
    <scope>NUCLEOTIDE SEQUENCE [LARGE SCALE GENOMIC DNA]</scope>
    <source>
        <strain evidence="2 3">DSM 21995</strain>
    </source>
</reference>
<keyword evidence="2" id="KW-0436">Ligase</keyword>
<dbReference type="InterPro" id="IPR002698">
    <property type="entry name" value="FTHF_cligase"/>
</dbReference>
<dbReference type="EMBL" id="AOJG01000006">
    <property type="protein sequence ID" value="EMA63855.1"/>
    <property type="molecule type" value="Genomic_DNA"/>
</dbReference>
<dbReference type="Proteomes" id="UP000011650">
    <property type="component" value="Unassembled WGS sequence"/>
</dbReference>
<gene>
    <name evidence="2" type="ORF">C469_01849</name>
</gene>
<dbReference type="InterPro" id="IPR024185">
    <property type="entry name" value="FTHF_cligase-like_sf"/>
</dbReference>
<protein>
    <submittedName>
        <fullName evidence="2">5-formyltetrahydrofolate cyclo-ligase</fullName>
    </submittedName>
</protein>
<feature type="region of interest" description="Disordered" evidence="1">
    <location>
        <begin position="169"/>
        <end position="249"/>
    </location>
</feature>
<dbReference type="PATRIC" id="fig|1227482.3.peg.379"/>
<name>M0P4U8_9EURY</name>
<dbReference type="PANTHER" id="PTHR13017:SF0">
    <property type="entry name" value="METHENYLTETRAHYDROFOLATE SYNTHASE DOMAIN-CONTAINING PROTEIN"/>
    <property type="match status" value="1"/>
</dbReference>
<dbReference type="RefSeq" id="WP_008003328.1">
    <property type="nucleotide sequence ID" value="NZ_AOJG01000006.1"/>
</dbReference>
<proteinExistence type="predicted"/>
<dbReference type="OrthoDB" id="18307at2157"/>
<organism evidence="2 3">
    <name type="scientific">Halorubrum lipolyticum DSM 21995</name>
    <dbReference type="NCBI Taxonomy" id="1227482"/>
    <lineage>
        <taxon>Archaea</taxon>
        <taxon>Methanobacteriati</taxon>
        <taxon>Methanobacteriota</taxon>
        <taxon>Stenosarchaea group</taxon>
        <taxon>Halobacteria</taxon>
        <taxon>Halobacteriales</taxon>
        <taxon>Haloferacaceae</taxon>
        <taxon>Halorubrum</taxon>
    </lineage>
</organism>
<dbReference type="AlphaFoldDB" id="M0P4U8"/>
<evidence type="ECO:0000313" key="2">
    <source>
        <dbReference type="EMBL" id="EMA63855.1"/>
    </source>
</evidence>
<sequence length="296" mass="31508">MDKQAVREAVWDAFEAGDQARFPFPSRDRIPNFAGADAACERLTDTDAWAAASTLKCNPDAPQLPVRRAALRDGKTVYVAQPRLRDADPFLRLDPEAIEADDDADIDDATTVSGISTHGTPVAPEDVPHVDLVVAGSVGVTTDGTRIGKGEGYSDLEWGVLSELGAVDREAQSASSGEGQRPSGNRASPGDSRTQSDDSEALRASSRTQSDDHATVVATTVHELSVLDGPESPIADPGELPGPDAHDVPLDLVVTPERTIRTETPYARPEGIDWDALDDETLDEIPVLAERAPEGR</sequence>
<dbReference type="STRING" id="1227482.C469_01849"/>
<dbReference type="SUPFAM" id="SSF100950">
    <property type="entry name" value="NagB/RpiA/CoA transferase-like"/>
    <property type="match status" value="1"/>
</dbReference>
<dbReference type="Gene3D" id="3.40.50.10420">
    <property type="entry name" value="NagB/RpiA/CoA transferase-like"/>
    <property type="match status" value="1"/>
</dbReference>
<keyword evidence="3" id="KW-1185">Reference proteome</keyword>